<organism evidence="1 2">
    <name type="scientific">Actinomadura rugatobispora</name>
    <dbReference type="NCBI Taxonomy" id="1994"/>
    <lineage>
        <taxon>Bacteria</taxon>
        <taxon>Bacillati</taxon>
        <taxon>Actinomycetota</taxon>
        <taxon>Actinomycetes</taxon>
        <taxon>Streptosporangiales</taxon>
        <taxon>Thermomonosporaceae</taxon>
        <taxon>Actinomadura</taxon>
    </lineage>
</organism>
<reference evidence="2" key="1">
    <citation type="journal article" date="2019" name="Int. J. Syst. Evol. Microbiol.">
        <title>The Global Catalogue of Microorganisms (GCM) 10K type strain sequencing project: providing services to taxonomists for standard genome sequencing and annotation.</title>
        <authorList>
            <consortium name="The Broad Institute Genomics Platform"/>
            <consortium name="The Broad Institute Genome Sequencing Center for Infectious Disease"/>
            <person name="Wu L."/>
            <person name="Ma J."/>
        </authorList>
    </citation>
    <scope>NUCLEOTIDE SEQUENCE [LARGE SCALE GENOMIC DNA]</scope>
    <source>
        <strain evidence="2">KCTC 42087</strain>
    </source>
</reference>
<comment type="caution">
    <text evidence="1">The sequence shown here is derived from an EMBL/GenBank/DDBJ whole genome shotgun (WGS) entry which is preliminary data.</text>
</comment>
<name>A0ABW0ZXN5_9ACTN</name>
<evidence type="ECO:0000313" key="2">
    <source>
        <dbReference type="Proteomes" id="UP001596074"/>
    </source>
</evidence>
<protein>
    <submittedName>
        <fullName evidence="1">Uncharacterized protein</fullName>
    </submittedName>
</protein>
<gene>
    <name evidence="1" type="ORF">ACFPZN_16075</name>
</gene>
<sequence>VPPRAAPDAFGRAPDLPAGVRAGARGPVGMLLAAEGARGTAVLEGVPVLDIPARLGRCSGALGVLQCLAAVALFDRGEAGTLLATCGGAERDDAAAALALTPAEV</sequence>
<feature type="non-terminal residue" evidence="1">
    <location>
        <position position="1"/>
    </location>
</feature>
<dbReference type="Proteomes" id="UP001596074">
    <property type="component" value="Unassembled WGS sequence"/>
</dbReference>
<dbReference type="EMBL" id="JBHSON010000020">
    <property type="protein sequence ID" value="MFC5747147.1"/>
    <property type="molecule type" value="Genomic_DNA"/>
</dbReference>
<proteinExistence type="predicted"/>
<evidence type="ECO:0000313" key="1">
    <source>
        <dbReference type="EMBL" id="MFC5747147.1"/>
    </source>
</evidence>
<accession>A0ABW0ZXN5</accession>
<keyword evidence="2" id="KW-1185">Reference proteome</keyword>